<evidence type="ECO:0000256" key="2">
    <source>
        <dbReference type="ARBA" id="ARBA00004656"/>
    </source>
</evidence>
<dbReference type="PROSITE" id="PS50003">
    <property type="entry name" value="PH_DOMAIN"/>
    <property type="match status" value="1"/>
</dbReference>
<feature type="domain" description="RUN" evidence="6">
    <location>
        <begin position="38"/>
        <end position="160"/>
    </location>
</feature>
<dbReference type="Pfam" id="PF02759">
    <property type="entry name" value="RUN"/>
    <property type="match status" value="1"/>
</dbReference>
<dbReference type="CDD" id="cd17680">
    <property type="entry name" value="RUN_PLEKHM2"/>
    <property type="match status" value="1"/>
</dbReference>
<dbReference type="PANTHER" id="PTHR46556">
    <property type="entry name" value="PLECKSTRIN HOMOLOGY DOMAIN-CONTAINING FAMILY M MEMBER 2"/>
    <property type="match status" value="1"/>
</dbReference>
<evidence type="ECO:0000313" key="8">
    <source>
        <dbReference type="RefSeq" id="XP_002737998.1"/>
    </source>
</evidence>
<evidence type="ECO:0000256" key="4">
    <source>
        <dbReference type="ARBA" id="ARBA00023228"/>
    </source>
</evidence>
<dbReference type="Gene3D" id="1.20.58.900">
    <property type="match status" value="1"/>
</dbReference>
<keyword evidence="3" id="KW-0963">Cytoplasm</keyword>
<dbReference type="PROSITE" id="PS50826">
    <property type="entry name" value="RUN"/>
    <property type="match status" value="1"/>
</dbReference>
<evidence type="ECO:0000256" key="1">
    <source>
        <dbReference type="ARBA" id="ARBA00004496"/>
    </source>
</evidence>
<dbReference type="SUPFAM" id="SSF140741">
    <property type="entry name" value="RUN domain-like"/>
    <property type="match status" value="1"/>
</dbReference>
<organism evidence="7 8">
    <name type="scientific">Saccoglossus kowalevskii</name>
    <name type="common">Acorn worm</name>
    <dbReference type="NCBI Taxonomy" id="10224"/>
    <lineage>
        <taxon>Eukaryota</taxon>
        <taxon>Metazoa</taxon>
        <taxon>Hemichordata</taxon>
        <taxon>Enteropneusta</taxon>
        <taxon>Harrimaniidae</taxon>
        <taxon>Saccoglossus</taxon>
    </lineage>
</organism>
<accession>A0ABM0GV55</accession>
<reference evidence="8" key="1">
    <citation type="submission" date="2025-08" db="UniProtKB">
        <authorList>
            <consortium name="RefSeq"/>
        </authorList>
    </citation>
    <scope>IDENTIFICATION</scope>
    <source>
        <tissue evidence="8">Testes</tissue>
    </source>
</reference>
<keyword evidence="4" id="KW-0458">Lysosome</keyword>
<dbReference type="Pfam" id="PF23142">
    <property type="entry name" value="PH_PLEKHM2"/>
    <property type="match status" value="1"/>
</dbReference>
<dbReference type="SUPFAM" id="SSF50729">
    <property type="entry name" value="PH domain-like"/>
    <property type="match status" value="1"/>
</dbReference>
<dbReference type="Proteomes" id="UP000694865">
    <property type="component" value="Unplaced"/>
</dbReference>
<proteinExistence type="predicted"/>
<dbReference type="InterPro" id="IPR011993">
    <property type="entry name" value="PH-like_dom_sf"/>
</dbReference>
<dbReference type="InterPro" id="IPR053015">
    <property type="entry name" value="PH_domain-containing_M2"/>
</dbReference>
<dbReference type="InterPro" id="IPR004012">
    <property type="entry name" value="Run_dom"/>
</dbReference>
<evidence type="ECO:0000256" key="3">
    <source>
        <dbReference type="ARBA" id="ARBA00022490"/>
    </source>
</evidence>
<evidence type="ECO:0000259" key="5">
    <source>
        <dbReference type="PROSITE" id="PS50003"/>
    </source>
</evidence>
<evidence type="ECO:0000313" key="7">
    <source>
        <dbReference type="Proteomes" id="UP000694865"/>
    </source>
</evidence>
<name>A0ABM0GV55_SACKO</name>
<dbReference type="SMART" id="SM00233">
    <property type="entry name" value="PH"/>
    <property type="match status" value="1"/>
</dbReference>
<protein>
    <submittedName>
        <fullName evidence="8">Pleckstrin homology domain-containing family M member 2-like</fullName>
    </submittedName>
</protein>
<sequence length="990" mass="111661">MSNERLRLKDRILDRIAKAIKEIQGLSSCAGSQPIVLTNERRPVQKLVENLDHAFLHGLRHVTCGYWVIVPQFTRKDVIKQINMLNNITTDLGRGRAWLYMALNENLIESYLRCFAENVKVVRKYYVEHSIMRDDQRLLLLQTLTAGLDFATFDLDLTVPFLDLTSYLPSKKPPKEDEEDRISHHSIDTMSMSSYTSGILEDCGTPSDISSYTYKDGQSDQGIHSLEYYRQDSGDSSSSSVTRGAGDWVATKDAKMVDEVKSTVDIVDNDTLEKKNRPQRPTSLGHTFRSVRIDTKAKEEDFEVIHINGKRTKKLNKKKKSPSGKISPAVDSLTKFNEMKVVMEEAVVWGDAMTIGQDAVKSTNQFPPLDANQTQLADQIAVIEDSVPQLANPVSSLDLHVLNVKKRLANRAAQSQDQISPTVENCDEKVKPVSQNQESIFVDNLQSQKTVNSDSLDDSIAQTISTANGTVDEATDVVMTANTVAMDIDEADVLQKDNDNLSVTHDISDNHIEGSGETAIVEDGMSVTENSDSKGETPPLEAAMLEKYESLVLVHEADMKIDNNTKLYLMLEIFKNESEEFMKMIHMSTGYMEGDVKPVFILLTDQAIYLLRKGDGDVLYQTESMITYNDIDFLSVNVNYQSVTLVCANRRNQYCLSTGDEQLTRYFLSVLMKVMEEGSRTRELPSILRDATTQLIAMKKFASVECRCELNDVNIHHYGLVHWEDLTVKSSSPNVQKPSTYKQGTLLYKTWDSYLFGGITWKPGYFLLRNGVFYRLLQRHDPIPQLSISLKSTDFGGCRRIRSGERPYSFELILPDKTSLELAAKDDSEASEWLHAICSSVALGMDQCSPNASPCIACCLILTDQKFITCHEDFQTGFFRCLASCKIEDIGGITVDPDNRYYCIVEFEPSEVSSDHEQPWVLYFNSPGEENKFETAMCKAWKNIFQVDLPVYVIDNKTIKQRCREQQSSLQSAWTKSDHVTPGKESTPVW</sequence>
<dbReference type="GeneID" id="100375285"/>
<dbReference type="InterPro" id="IPR037213">
    <property type="entry name" value="Run_dom_sf"/>
</dbReference>
<gene>
    <name evidence="8" type="primary">LOC100375285</name>
</gene>
<dbReference type="CDD" id="cd13309">
    <property type="entry name" value="PH_SKIP"/>
    <property type="match status" value="1"/>
</dbReference>
<dbReference type="SMART" id="SM00593">
    <property type="entry name" value="RUN"/>
    <property type="match status" value="1"/>
</dbReference>
<dbReference type="InterPro" id="IPR047327">
    <property type="entry name" value="RUN_PLEKHM2"/>
</dbReference>
<dbReference type="Pfam" id="PF00169">
    <property type="entry name" value="PH"/>
    <property type="match status" value="1"/>
</dbReference>
<dbReference type="Gene3D" id="2.30.29.30">
    <property type="entry name" value="Pleckstrin-homology domain (PH domain)/Phosphotyrosine-binding domain (PTB)"/>
    <property type="match status" value="1"/>
</dbReference>
<keyword evidence="7" id="KW-1185">Reference proteome</keyword>
<dbReference type="InterPro" id="IPR057288">
    <property type="entry name" value="PH_PLEKHM2"/>
</dbReference>
<feature type="domain" description="PH" evidence="5">
    <location>
        <begin position="739"/>
        <end position="842"/>
    </location>
</feature>
<comment type="subcellular location">
    <subcellularLocation>
        <location evidence="1">Cytoplasm</location>
    </subcellularLocation>
    <subcellularLocation>
        <location evidence="2">Lysosome membrane</location>
    </subcellularLocation>
</comment>
<dbReference type="InterPro" id="IPR001849">
    <property type="entry name" value="PH_domain"/>
</dbReference>
<dbReference type="PANTHER" id="PTHR46556:SF1">
    <property type="entry name" value="PLECKSTRIN HOMOLOGY DOMAIN-CONTAINING FAMILY M MEMBER 2"/>
    <property type="match status" value="1"/>
</dbReference>
<evidence type="ECO:0000259" key="6">
    <source>
        <dbReference type="PROSITE" id="PS50826"/>
    </source>
</evidence>
<dbReference type="RefSeq" id="XP_002737998.1">
    <property type="nucleotide sequence ID" value="XM_002737952.2"/>
</dbReference>